<keyword evidence="4" id="KW-0597">Phosphoprotein</keyword>
<dbReference type="SMART" id="SM00448">
    <property type="entry name" value="REC"/>
    <property type="match status" value="1"/>
</dbReference>
<dbReference type="RefSeq" id="WP_219052675.1">
    <property type="nucleotide sequence ID" value="NZ_JAHWDP010000003.1"/>
</dbReference>
<dbReference type="GO" id="GO:0000160">
    <property type="term" value="P:phosphorelay signal transduction system"/>
    <property type="evidence" value="ECO:0007669"/>
    <property type="project" value="InterPro"/>
</dbReference>
<feature type="modified residue" description="4-aspartylphosphate" evidence="4">
    <location>
        <position position="52"/>
    </location>
</feature>
<dbReference type="Pfam" id="PF00158">
    <property type="entry name" value="Sigma54_activat"/>
    <property type="match status" value="1"/>
</dbReference>
<dbReference type="GO" id="GO:0006355">
    <property type="term" value="P:regulation of DNA-templated transcription"/>
    <property type="evidence" value="ECO:0007669"/>
    <property type="project" value="InterPro"/>
</dbReference>
<dbReference type="PROSITE" id="PS50110">
    <property type="entry name" value="RESPONSE_REGULATORY"/>
    <property type="match status" value="1"/>
</dbReference>
<dbReference type="CDD" id="cd00009">
    <property type="entry name" value="AAA"/>
    <property type="match status" value="1"/>
</dbReference>
<dbReference type="PROSITE" id="PS50045">
    <property type="entry name" value="SIGMA54_INTERACT_4"/>
    <property type="match status" value="1"/>
</dbReference>
<dbReference type="PANTHER" id="PTHR32071:SF117">
    <property type="entry name" value="PTS-DEPENDENT DIHYDROXYACETONE KINASE OPERON REGULATORY PROTEIN-RELATED"/>
    <property type="match status" value="1"/>
</dbReference>
<keyword evidence="5" id="KW-0175">Coiled coil</keyword>
<dbReference type="InterPro" id="IPR058031">
    <property type="entry name" value="AAA_lid_NorR"/>
</dbReference>
<evidence type="ECO:0000256" key="1">
    <source>
        <dbReference type="ARBA" id="ARBA00022741"/>
    </source>
</evidence>
<dbReference type="Pfam" id="PF25601">
    <property type="entry name" value="AAA_lid_14"/>
    <property type="match status" value="1"/>
</dbReference>
<dbReference type="FunFam" id="3.40.50.300:FF:000006">
    <property type="entry name" value="DNA-binding transcriptional regulator NtrC"/>
    <property type="match status" value="1"/>
</dbReference>
<dbReference type="GO" id="GO:0005524">
    <property type="term" value="F:ATP binding"/>
    <property type="evidence" value="ECO:0007669"/>
    <property type="project" value="UniProtKB-KW"/>
</dbReference>
<dbReference type="InterPro" id="IPR025662">
    <property type="entry name" value="Sigma_54_int_dom_ATP-bd_1"/>
</dbReference>
<evidence type="ECO:0000259" key="7">
    <source>
        <dbReference type="PROSITE" id="PS50110"/>
    </source>
</evidence>
<dbReference type="Proteomes" id="UP001138686">
    <property type="component" value="Unassembled WGS sequence"/>
</dbReference>
<evidence type="ECO:0000256" key="3">
    <source>
        <dbReference type="ARBA" id="ARBA00023125"/>
    </source>
</evidence>
<accession>A0A9X1FQE4</accession>
<protein>
    <submittedName>
        <fullName evidence="8">Sigma-54 dependent transcriptional regulator</fullName>
    </submittedName>
</protein>
<dbReference type="InterPro" id="IPR025943">
    <property type="entry name" value="Sigma_54_int_dom_ATP-bd_2"/>
</dbReference>
<evidence type="ECO:0000313" key="9">
    <source>
        <dbReference type="Proteomes" id="UP001138686"/>
    </source>
</evidence>
<dbReference type="GO" id="GO:0003677">
    <property type="term" value="F:DNA binding"/>
    <property type="evidence" value="ECO:0007669"/>
    <property type="project" value="UniProtKB-KW"/>
</dbReference>
<keyword evidence="2" id="KW-0067">ATP-binding</keyword>
<dbReference type="PROSITE" id="PS00688">
    <property type="entry name" value="SIGMA54_INTERACT_3"/>
    <property type="match status" value="1"/>
</dbReference>
<keyword evidence="1" id="KW-0547">Nucleotide-binding</keyword>
<sequence length="526" mass="60434">MKSILIVDDVFENLYLLRVILEKKGFNVLEAENGEQGLKVLHEHKIDLIISDILMPVMDGYMFCQACKKNKEFKDIPFVFFSSTYTDKLDEDFALKLGGAKFLRRPMDHEKLIHEIQTIFAGDNFEMDTLKNIKFNDKEVLKLYSERLVNKLELKNIELENEIIERKKAEDLLIDTNEKLSKANLELNHLRKQLEQENVYLRNELDLVFNYEEMVYGSAAFSNVLTQVEKVAPTDATVLVQGESGTGKELIARALHNASSRNNKPLIKVNCAAIPRELIESEFFGHKKGSFTGAIHDKIGKFELANEGTLFLDEIGELPIDMQPKILRFLQEGEIEVVGGTTLKKLDVRVIAATNRKLKKDISKKRFREDLYFRLNVFPIDIPPLRDRTEDIPILVEHFVDKFNKAYSKKIKFIPDETMNKLKAYKWPGNIRELENLIERASILSNNETLEIPGFESTIQSSKQLIANIKDNLTLDMVQRNHILQVLVQCDWKISGPKGAAEVLDLKPSTLTDKMTKLGIKKPRKR</sequence>
<dbReference type="EMBL" id="JAHWDP010000003">
    <property type="protein sequence ID" value="MBW2938174.1"/>
    <property type="molecule type" value="Genomic_DNA"/>
</dbReference>
<comment type="caution">
    <text evidence="8">The sequence shown here is derived from an EMBL/GenBank/DDBJ whole genome shotgun (WGS) entry which is preliminary data.</text>
</comment>
<feature type="coiled-coil region" evidence="5">
    <location>
        <begin position="149"/>
        <end position="204"/>
    </location>
</feature>
<dbReference type="PANTHER" id="PTHR32071">
    <property type="entry name" value="TRANSCRIPTIONAL REGULATORY PROTEIN"/>
    <property type="match status" value="1"/>
</dbReference>
<reference evidence="8" key="1">
    <citation type="submission" date="2021-07" db="EMBL/GenBank/DDBJ databases">
        <title>Aureisphaera sp. CAU 1614 isolated from sea sediment.</title>
        <authorList>
            <person name="Kim W."/>
        </authorList>
    </citation>
    <scope>NUCLEOTIDE SEQUENCE</scope>
    <source>
        <strain evidence="8">CAU 1614</strain>
    </source>
</reference>
<evidence type="ECO:0000256" key="2">
    <source>
        <dbReference type="ARBA" id="ARBA00022840"/>
    </source>
</evidence>
<proteinExistence type="predicted"/>
<dbReference type="InterPro" id="IPR003593">
    <property type="entry name" value="AAA+_ATPase"/>
</dbReference>
<dbReference type="InterPro" id="IPR001789">
    <property type="entry name" value="Sig_transdc_resp-reg_receiver"/>
</dbReference>
<dbReference type="SMART" id="SM00382">
    <property type="entry name" value="AAA"/>
    <property type="match status" value="1"/>
</dbReference>
<feature type="domain" description="Sigma-54 factor interaction" evidence="6">
    <location>
        <begin position="214"/>
        <end position="443"/>
    </location>
</feature>
<gene>
    <name evidence="8" type="ORF">KXJ69_08650</name>
</gene>
<dbReference type="PROSITE" id="PS00675">
    <property type="entry name" value="SIGMA54_INTERACT_1"/>
    <property type="match status" value="1"/>
</dbReference>
<dbReference type="InterPro" id="IPR025944">
    <property type="entry name" value="Sigma_54_int_dom_CS"/>
</dbReference>
<feature type="domain" description="Response regulatory" evidence="7">
    <location>
        <begin position="3"/>
        <end position="120"/>
    </location>
</feature>
<dbReference type="AlphaFoldDB" id="A0A9X1FQE4"/>
<evidence type="ECO:0000259" key="6">
    <source>
        <dbReference type="PROSITE" id="PS50045"/>
    </source>
</evidence>
<evidence type="ECO:0000313" key="8">
    <source>
        <dbReference type="EMBL" id="MBW2938174.1"/>
    </source>
</evidence>
<evidence type="ECO:0000256" key="4">
    <source>
        <dbReference type="PROSITE-ProRule" id="PRU00169"/>
    </source>
</evidence>
<name>A0A9X1FQE4_9FLAO</name>
<dbReference type="InterPro" id="IPR002078">
    <property type="entry name" value="Sigma_54_int"/>
</dbReference>
<keyword evidence="3" id="KW-0238">DNA-binding</keyword>
<evidence type="ECO:0000256" key="5">
    <source>
        <dbReference type="SAM" id="Coils"/>
    </source>
</evidence>
<dbReference type="Pfam" id="PF00072">
    <property type="entry name" value="Response_reg"/>
    <property type="match status" value="1"/>
</dbReference>
<organism evidence="8 9">
    <name type="scientific">Halomarinibacterium sedimenti</name>
    <dbReference type="NCBI Taxonomy" id="2857106"/>
    <lineage>
        <taxon>Bacteria</taxon>
        <taxon>Pseudomonadati</taxon>
        <taxon>Bacteroidota</taxon>
        <taxon>Flavobacteriia</taxon>
        <taxon>Flavobacteriales</taxon>
        <taxon>Flavobacteriaceae</taxon>
        <taxon>Halomarinibacterium</taxon>
    </lineage>
</organism>
<dbReference type="PROSITE" id="PS00676">
    <property type="entry name" value="SIGMA54_INTERACT_2"/>
    <property type="match status" value="1"/>
</dbReference>
<keyword evidence="9" id="KW-1185">Reference proteome</keyword>